<dbReference type="SUPFAM" id="SSF53613">
    <property type="entry name" value="Ribokinase-like"/>
    <property type="match status" value="1"/>
</dbReference>
<dbReference type="Gene3D" id="3.40.1190.20">
    <property type="match status" value="1"/>
</dbReference>
<gene>
    <name evidence="5" type="ORF">WJX81_003244</name>
</gene>
<protein>
    <recommendedName>
        <fullName evidence="4">Carbohydrate kinase PfkB domain-containing protein</fullName>
    </recommendedName>
</protein>
<dbReference type="EMBL" id="JALJOU010000046">
    <property type="protein sequence ID" value="KAK9831420.1"/>
    <property type="molecule type" value="Genomic_DNA"/>
</dbReference>
<dbReference type="PANTHER" id="PTHR43320:SF1">
    <property type="entry name" value="OS01G0105900 PROTEIN"/>
    <property type="match status" value="1"/>
</dbReference>
<comment type="caution">
    <text evidence="5">The sequence shown here is derived from an EMBL/GenBank/DDBJ whole genome shotgun (WGS) entry which is preliminary data.</text>
</comment>
<organism evidence="5 6">
    <name type="scientific">Elliptochloris bilobata</name>
    <dbReference type="NCBI Taxonomy" id="381761"/>
    <lineage>
        <taxon>Eukaryota</taxon>
        <taxon>Viridiplantae</taxon>
        <taxon>Chlorophyta</taxon>
        <taxon>core chlorophytes</taxon>
        <taxon>Trebouxiophyceae</taxon>
        <taxon>Trebouxiophyceae incertae sedis</taxon>
        <taxon>Elliptochloris clade</taxon>
        <taxon>Elliptochloris</taxon>
    </lineage>
</organism>
<keyword evidence="6" id="KW-1185">Reference proteome</keyword>
<dbReference type="PANTHER" id="PTHR43320">
    <property type="entry name" value="SUGAR KINASE"/>
    <property type="match status" value="1"/>
</dbReference>
<dbReference type="Pfam" id="PF00294">
    <property type="entry name" value="PfkB"/>
    <property type="match status" value="1"/>
</dbReference>
<sequence length="352" mass="36417">MQLPADRREFDFVAVQPLALVDHVCTVNKALVGSLLHNSGTCARGTNTAEVGGSKRVSFEEIQRLLGAVGKFSTSAGGSASNTAKGLAGFGLKCRLVGARGSDEQGAAYEQSMQRSGVDVSGLRIHEGSTGCCVILSCAGLRTMRTYQGGAARLPPKALSAADFAGARWLFLSAYCLYGQGFVERALALAREAGVKVALDLASFEVVRAHLPELLELLHRGGVDACFCNEDEAVQLSGGPGVGSAAAALEVLSRHCAVAAVTLGERGCLCARDGEQLAEPALGGVRVVDATGAGDLFASGFLTAWLAGRPLLDCARLGCLAGAAVLQASGGEMTEDSRRWLAKQRAARGLCF</sequence>
<accession>A0AAW1RBG9</accession>
<comment type="similarity">
    <text evidence="1">Belongs to the carbohydrate kinase PfkB family.</text>
</comment>
<reference evidence="5 6" key="1">
    <citation type="journal article" date="2024" name="Nat. Commun.">
        <title>Phylogenomics reveals the evolutionary origins of lichenization in chlorophyte algae.</title>
        <authorList>
            <person name="Puginier C."/>
            <person name="Libourel C."/>
            <person name="Otte J."/>
            <person name="Skaloud P."/>
            <person name="Haon M."/>
            <person name="Grisel S."/>
            <person name="Petersen M."/>
            <person name="Berrin J.G."/>
            <person name="Delaux P.M."/>
            <person name="Dal Grande F."/>
            <person name="Keller J."/>
        </authorList>
    </citation>
    <scope>NUCLEOTIDE SEQUENCE [LARGE SCALE GENOMIC DNA]</scope>
    <source>
        <strain evidence="5 6">SAG 245.80</strain>
    </source>
</reference>
<evidence type="ECO:0000313" key="6">
    <source>
        <dbReference type="Proteomes" id="UP001445335"/>
    </source>
</evidence>
<keyword evidence="2" id="KW-0808">Transferase</keyword>
<dbReference type="InterPro" id="IPR011611">
    <property type="entry name" value="PfkB_dom"/>
</dbReference>
<dbReference type="InterPro" id="IPR029056">
    <property type="entry name" value="Ribokinase-like"/>
</dbReference>
<feature type="domain" description="Carbohydrate kinase PfkB" evidence="4">
    <location>
        <begin position="66"/>
        <end position="331"/>
    </location>
</feature>
<dbReference type="CDD" id="cd01168">
    <property type="entry name" value="adenosine_kinase"/>
    <property type="match status" value="1"/>
</dbReference>
<dbReference type="GO" id="GO:0016301">
    <property type="term" value="F:kinase activity"/>
    <property type="evidence" value="ECO:0007669"/>
    <property type="project" value="UniProtKB-KW"/>
</dbReference>
<dbReference type="InterPro" id="IPR052700">
    <property type="entry name" value="Carb_kinase_PfkB-like"/>
</dbReference>
<evidence type="ECO:0000313" key="5">
    <source>
        <dbReference type="EMBL" id="KAK9831420.1"/>
    </source>
</evidence>
<evidence type="ECO:0000256" key="1">
    <source>
        <dbReference type="ARBA" id="ARBA00010688"/>
    </source>
</evidence>
<dbReference type="AlphaFoldDB" id="A0AAW1RBG9"/>
<name>A0AAW1RBG9_9CHLO</name>
<keyword evidence="3" id="KW-0418">Kinase</keyword>
<evidence type="ECO:0000256" key="2">
    <source>
        <dbReference type="ARBA" id="ARBA00022679"/>
    </source>
</evidence>
<evidence type="ECO:0000259" key="4">
    <source>
        <dbReference type="Pfam" id="PF00294"/>
    </source>
</evidence>
<evidence type="ECO:0000256" key="3">
    <source>
        <dbReference type="ARBA" id="ARBA00022777"/>
    </source>
</evidence>
<proteinExistence type="inferred from homology"/>
<dbReference type="Proteomes" id="UP001445335">
    <property type="component" value="Unassembled WGS sequence"/>
</dbReference>